<reference evidence="1" key="1">
    <citation type="submission" date="2019-07" db="EMBL/GenBank/DDBJ databases">
        <authorList>
            <person name="Weber M."/>
            <person name="Kostadinov I."/>
            <person name="Kostadinov D I."/>
        </authorList>
    </citation>
    <scope>NUCLEOTIDE SEQUENCE</scope>
    <source>
        <strain evidence="1">Gfbio:sag-sample-b02:053724c1-46a9-4a36-b237-ea2bf867836b</strain>
    </source>
</reference>
<dbReference type="AlphaFoldDB" id="A0A7D9D0Z8"/>
<accession>A0A7D9D0Z8</accession>
<protein>
    <submittedName>
        <fullName evidence="1">Uncharacterized protein</fullName>
    </submittedName>
</protein>
<sequence>MPCRNRKIARHCPLNNGEIAEKGPIRQGSARANRFSVRIVVTPVVTMPRFQMEPFSKLFFCEKIEADRA</sequence>
<name>A0A7D9D0Z8_9GAMM</name>
<gene>
    <name evidence="1" type="ORF">JTBB02_V1_20010</name>
</gene>
<organism evidence="1">
    <name type="scientific">uncultured Woeseiaceae bacterium</name>
    <dbReference type="NCBI Taxonomy" id="1983305"/>
    <lineage>
        <taxon>Bacteria</taxon>
        <taxon>Pseudomonadati</taxon>
        <taxon>Pseudomonadota</taxon>
        <taxon>Gammaproteobacteria</taxon>
        <taxon>Woeseiales</taxon>
        <taxon>Woeseiaceae</taxon>
        <taxon>environmental samples</taxon>
    </lineage>
</organism>
<evidence type="ECO:0000313" key="1">
    <source>
        <dbReference type="EMBL" id="VUX54881.1"/>
    </source>
</evidence>
<proteinExistence type="predicted"/>
<dbReference type="EMBL" id="LR633966">
    <property type="protein sequence ID" value="VUX54881.1"/>
    <property type="molecule type" value="Genomic_DNA"/>
</dbReference>